<feature type="transmembrane region" description="Helical" evidence="1">
    <location>
        <begin position="39"/>
        <end position="59"/>
    </location>
</feature>
<keyword evidence="1" id="KW-0812">Transmembrane</keyword>
<reference evidence="2 3" key="1">
    <citation type="submission" date="2019-07" db="EMBL/GenBank/DDBJ databases">
        <authorList>
            <person name="Hibberd C M."/>
            <person name="Gehrig L. J."/>
            <person name="Chang H.-W."/>
            <person name="Venkatesh S."/>
        </authorList>
    </citation>
    <scope>NUCLEOTIDE SEQUENCE [LARGE SCALE GENOMIC DNA]</scope>
    <source>
        <strain evidence="2">Streptococcus_constellatus_SS_Bg39</strain>
    </source>
</reference>
<gene>
    <name evidence="2" type="ORF">SCSS39_00921</name>
</gene>
<feature type="transmembrane region" description="Helical" evidence="1">
    <location>
        <begin position="94"/>
        <end position="115"/>
    </location>
</feature>
<dbReference type="AlphaFoldDB" id="A0A564SVU2"/>
<feature type="transmembrane region" description="Helical" evidence="1">
    <location>
        <begin position="121"/>
        <end position="142"/>
    </location>
</feature>
<feature type="transmembrane region" description="Helical" evidence="1">
    <location>
        <begin position="185"/>
        <end position="207"/>
    </location>
</feature>
<sequence>MKKWMKISGLIVVSILLGIFVASSWLGNFHFPTFLNSTLFGWMIRVFNLILFCMTIYLLSSSRKIQKQSESRKENELNEQLYQKMFKTLEYGTISLDVMTILVIFDILTSLSVAITRNSLLLTMSLFPYLTLLFVIYGQYYLQKTIEQVRHFKLPVFAFPEDILAFMKTYDEAEREAHYEQSFKILFQLNQFILPALYIFIFVISLSLREIQYLPIAIVVFIHLYINVMNISMVKNYFK</sequence>
<protein>
    <recommendedName>
        <fullName evidence="4">DUF3169 family protein</fullName>
    </recommendedName>
</protein>
<dbReference type="RefSeq" id="WP_260843549.1">
    <property type="nucleotide sequence ID" value="NZ_CABHMZ010000013.1"/>
</dbReference>
<keyword evidence="1" id="KW-0472">Membrane</keyword>
<organism evidence="2 3">
    <name type="scientific">Streptococcus constellatus</name>
    <dbReference type="NCBI Taxonomy" id="76860"/>
    <lineage>
        <taxon>Bacteria</taxon>
        <taxon>Bacillati</taxon>
        <taxon>Bacillota</taxon>
        <taxon>Bacilli</taxon>
        <taxon>Lactobacillales</taxon>
        <taxon>Streptococcaceae</taxon>
        <taxon>Streptococcus</taxon>
        <taxon>Streptococcus anginosus group</taxon>
    </lineage>
</organism>
<evidence type="ECO:0000313" key="2">
    <source>
        <dbReference type="EMBL" id="VUW98913.1"/>
    </source>
</evidence>
<proteinExistence type="predicted"/>
<evidence type="ECO:0000313" key="3">
    <source>
        <dbReference type="Proteomes" id="UP000385544"/>
    </source>
</evidence>
<dbReference type="Pfam" id="PF11368">
    <property type="entry name" value="DUF3169"/>
    <property type="match status" value="1"/>
</dbReference>
<feature type="transmembrane region" description="Helical" evidence="1">
    <location>
        <begin position="7"/>
        <end position="27"/>
    </location>
</feature>
<accession>A0A564SVU2</accession>
<dbReference type="EMBL" id="CABHMZ010000013">
    <property type="protein sequence ID" value="VUW98913.1"/>
    <property type="molecule type" value="Genomic_DNA"/>
</dbReference>
<evidence type="ECO:0000256" key="1">
    <source>
        <dbReference type="SAM" id="Phobius"/>
    </source>
</evidence>
<dbReference type="Proteomes" id="UP000385544">
    <property type="component" value="Unassembled WGS sequence"/>
</dbReference>
<dbReference type="InterPro" id="IPR021509">
    <property type="entry name" value="DUF3169"/>
</dbReference>
<feature type="transmembrane region" description="Helical" evidence="1">
    <location>
        <begin position="213"/>
        <end position="234"/>
    </location>
</feature>
<evidence type="ECO:0008006" key="4">
    <source>
        <dbReference type="Google" id="ProtNLM"/>
    </source>
</evidence>
<name>A0A564SVU2_STRCV</name>
<keyword evidence="1" id="KW-1133">Transmembrane helix</keyword>